<evidence type="ECO:0000313" key="1">
    <source>
        <dbReference type="EMBL" id="CAK0811977.1"/>
    </source>
</evidence>
<reference evidence="1" key="1">
    <citation type="submission" date="2023-10" db="EMBL/GenBank/DDBJ databases">
        <authorList>
            <person name="Chen Y."/>
            <person name="Shah S."/>
            <person name="Dougan E. K."/>
            <person name="Thang M."/>
            <person name="Chan C."/>
        </authorList>
    </citation>
    <scope>NUCLEOTIDE SEQUENCE [LARGE SCALE GENOMIC DNA]</scope>
</reference>
<organism evidence="1 2">
    <name type="scientific">Prorocentrum cordatum</name>
    <dbReference type="NCBI Taxonomy" id="2364126"/>
    <lineage>
        <taxon>Eukaryota</taxon>
        <taxon>Sar</taxon>
        <taxon>Alveolata</taxon>
        <taxon>Dinophyceae</taxon>
        <taxon>Prorocentrales</taxon>
        <taxon>Prorocentraceae</taxon>
        <taxon>Prorocentrum</taxon>
    </lineage>
</organism>
<evidence type="ECO:0000313" key="2">
    <source>
        <dbReference type="Proteomes" id="UP001189429"/>
    </source>
</evidence>
<dbReference type="Proteomes" id="UP001189429">
    <property type="component" value="Unassembled WGS sequence"/>
</dbReference>
<name>A0ABN9QZZ6_9DINO</name>
<accession>A0ABN9QZZ6</accession>
<protein>
    <submittedName>
        <fullName evidence="1">Uncharacterized protein</fullName>
    </submittedName>
</protein>
<comment type="caution">
    <text evidence="1">The sequence shown here is derived from an EMBL/GenBank/DDBJ whole genome shotgun (WGS) entry which is preliminary data.</text>
</comment>
<dbReference type="EMBL" id="CAUYUJ010005025">
    <property type="protein sequence ID" value="CAK0811977.1"/>
    <property type="molecule type" value="Genomic_DNA"/>
</dbReference>
<sequence>MQLARRALSPRLKLSDVESCRTDADFVRKELEEIFWQVAHPYSEAVEFPGIVDPRVSLTATWIIDDLDAGNSTWAYAKAPLADGATSPMLPHLCSQEETQAVAATAQTLTGKPGSLLVWLGPYWMSNMIGAASFWKDYDAQTRYKYLSGQRQQAAGADGGSFRALTNAQAPGVPQEELCTTIVQATYVREFMAPRTAAPDPAAVATVAASDGERSLLELLLLPRDAP</sequence>
<proteinExistence type="predicted"/>
<gene>
    <name evidence="1" type="ORF">PCOR1329_LOCUS16408</name>
</gene>
<keyword evidence="2" id="KW-1185">Reference proteome</keyword>